<dbReference type="SMART" id="SM00826">
    <property type="entry name" value="PKS_DH"/>
    <property type="match status" value="1"/>
</dbReference>
<dbReference type="PROSITE" id="PS50075">
    <property type="entry name" value="CARRIER"/>
    <property type="match status" value="2"/>
</dbReference>
<dbReference type="InterPro" id="IPR013968">
    <property type="entry name" value="PKS_KR"/>
</dbReference>
<feature type="region of interest" description="Disordered" evidence="13">
    <location>
        <begin position="403"/>
        <end position="429"/>
    </location>
</feature>
<dbReference type="Gene3D" id="3.10.129.110">
    <property type="entry name" value="Polyketide synthase dehydratase"/>
    <property type="match status" value="2"/>
</dbReference>
<feature type="active site" description="Proton donor; for dehydratase activity" evidence="12">
    <location>
        <position position="189"/>
    </location>
</feature>
<feature type="domain" description="Ketosynthase family 3 (KS3)" evidence="15">
    <location>
        <begin position="2016"/>
        <end position="2425"/>
    </location>
</feature>
<comment type="subcellular location">
    <subcellularLocation>
        <location evidence="2">Cytoplasm</location>
    </subcellularLocation>
</comment>
<dbReference type="InterPro" id="IPR049900">
    <property type="entry name" value="PKS_mFAS_DH"/>
</dbReference>
<dbReference type="InterPro" id="IPR050091">
    <property type="entry name" value="PKS_NRPS_Biosynth_Enz"/>
</dbReference>
<keyword evidence="8" id="KW-0677">Repeat</keyword>
<dbReference type="Pfam" id="PF22621">
    <property type="entry name" value="CurL-like_PKS_C"/>
    <property type="match status" value="1"/>
</dbReference>
<feature type="domain" description="Carrier" evidence="14">
    <location>
        <begin position="307"/>
        <end position="384"/>
    </location>
</feature>
<dbReference type="GO" id="GO:0004312">
    <property type="term" value="F:fatty acid synthase activity"/>
    <property type="evidence" value="ECO:0007669"/>
    <property type="project" value="TreeGrafter"/>
</dbReference>
<dbReference type="InterPro" id="IPR014030">
    <property type="entry name" value="Ketoacyl_synth_N"/>
</dbReference>
<feature type="domain" description="Carrier" evidence="14">
    <location>
        <begin position="1879"/>
        <end position="1955"/>
    </location>
</feature>
<evidence type="ECO:0000256" key="10">
    <source>
        <dbReference type="ARBA" id="ARBA00023268"/>
    </source>
</evidence>
<dbReference type="Gene3D" id="3.40.50.720">
    <property type="entry name" value="NAD(P)-binding Rossmann-like Domain"/>
    <property type="match status" value="1"/>
</dbReference>
<evidence type="ECO:0000259" key="15">
    <source>
        <dbReference type="PROSITE" id="PS52004"/>
    </source>
</evidence>
<evidence type="ECO:0000256" key="12">
    <source>
        <dbReference type="PROSITE-ProRule" id="PRU01363"/>
    </source>
</evidence>
<keyword evidence="10" id="KW-0511">Multifunctional enzyme</keyword>
<evidence type="ECO:0000313" key="17">
    <source>
        <dbReference type="EMBL" id="ADN68484.1"/>
    </source>
</evidence>
<dbReference type="PROSITE" id="PS52019">
    <property type="entry name" value="PKS_MFAS_DH"/>
    <property type="match status" value="2"/>
</dbReference>
<dbReference type="SMART" id="SM00823">
    <property type="entry name" value="PKS_PP"/>
    <property type="match status" value="2"/>
</dbReference>
<dbReference type="GO" id="GO:0006633">
    <property type="term" value="P:fatty acid biosynthetic process"/>
    <property type="evidence" value="ECO:0007669"/>
    <property type="project" value="TreeGrafter"/>
</dbReference>
<dbReference type="PROSITE" id="PS52004">
    <property type="entry name" value="KS3_2"/>
    <property type="match status" value="2"/>
</dbReference>
<evidence type="ECO:0000256" key="4">
    <source>
        <dbReference type="ARBA" id="ARBA00022450"/>
    </source>
</evidence>
<evidence type="ECO:0000256" key="2">
    <source>
        <dbReference type="ARBA" id="ARBA00004496"/>
    </source>
</evidence>
<dbReference type="Gene3D" id="3.40.47.10">
    <property type="match status" value="2"/>
</dbReference>
<dbReference type="InterPro" id="IPR049551">
    <property type="entry name" value="PKS_DH_C"/>
</dbReference>
<feature type="region of interest" description="Disordered" evidence="13">
    <location>
        <begin position="1848"/>
        <end position="1878"/>
    </location>
</feature>
<dbReference type="SUPFAM" id="SSF51735">
    <property type="entry name" value="NAD(P)-binding Rossmann-fold domains"/>
    <property type="match status" value="1"/>
</dbReference>
<reference evidence="17" key="1">
    <citation type="journal article" date="2010" name="ChemBioChem">
        <title>Analysis of the sorangicin gene cluster reinforces the utility of a combined phylogenetic/retrobiosynthetic analysis for deciphering natural product assembly by trans-AT PKS.</title>
        <authorList>
            <person name="Irschik H."/>
            <person name="Kopp M."/>
            <person name="Weissman K.J."/>
            <person name="Buntin K."/>
            <person name="Piel J."/>
            <person name="Muller R."/>
        </authorList>
    </citation>
    <scope>NUCLEOTIDE SEQUENCE</scope>
    <source>
        <strain evidence="17">So ce12</strain>
    </source>
</reference>
<organism evidence="17">
    <name type="scientific">Sorangium cellulosum</name>
    <name type="common">Polyangium cellulosum</name>
    <dbReference type="NCBI Taxonomy" id="56"/>
    <lineage>
        <taxon>Bacteria</taxon>
        <taxon>Pseudomonadati</taxon>
        <taxon>Myxococcota</taxon>
        <taxon>Polyangia</taxon>
        <taxon>Polyangiales</taxon>
        <taxon>Polyangiaceae</taxon>
        <taxon>Sorangium</taxon>
    </lineage>
</organism>
<keyword evidence="4" id="KW-0596">Phosphopantetheine</keyword>
<dbReference type="InterPro" id="IPR036291">
    <property type="entry name" value="NAD(P)-bd_dom_sf"/>
</dbReference>
<protein>
    <submittedName>
        <fullName evidence="17">SorI</fullName>
    </submittedName>
</protein>
<feature type="region of interest" description="N-terminal hotdog fold" evidence="12">
    <location>
        <begin position="1066"/>
        <end position="1188"/>
    </location>
</feature>
<dbReference type="InterPro" id="IPR054514">
    <property type="entry name" value="RhiE-like_linker"/>
</dbReference>
<dbReference type="GO" id="GO:0005886">
    <property type="term" value="C:plasma membrane"/>
    <property type="evidence" value="ECO:0007669"/>
    <property type="project" value="TreeGrafter"/>
</dbReference>
<dbReference type="SUPFAM" id="SSF53901">
    <property type="entry name" value="Thiolase-like"/>
    <property type="match status" value="2"/>
</dbReference>
<dbReference type="GO" id="GO:0031177">
    <property type="term" value="F:phosphopantetheine binding"/>
    <property type="evidence" value="ECO:0007669"/>
    <property type="project" value="InterPro"/>
</dbReference>
<feature type="active site" description="Proton donor; for dehydratase activity" evidence="12">
    <location>
        <position position="1269"/>
    </location>
</feature>
<evidence type="ECO:0000256" key="13">
    <source>
        <dbReference type="SAM" id="MobiDB-lite"/>
    </source>
</evidence>
<feature type="region of interest" description="Disordered" evidence="13">
    <location>
        <begin position="277"/>
        <end position="298"/>
    </location>
</feature>
<evidence type="ECO:0000256" key="5">
    <source>
        <dbReference type="ARBA" id="ARBA00022490"/>
    </source>
</evidence>
<feature type="region of interest" description="N-terminal hotdog fold" evidence="12">
    <location>
        <begin position="1"/>
        <end position="113"/>
    </location>
</feature>
<dbReference type="Pfam" id="PF14765">
    <property type="entry name" value="PS-DH"/>
    <property type="match status" value="2"/>
</dbReference>
<name>E5FNF2_SORCE</name>
<keyword evidence="9" id="KW-0521">NADP</keyword>
<feature type="domain" description="PKS/mFAS DH" evidence="16">
    <location>
        <begin position="1"/>
        <end position="277"/>
    </location>
</feature>
<dbReference type="InterPro" id="IPR036736">
    <property type="entry name" value="ACP-like_sf"/>
</dbReference>
<dbReference type="GO" id="GO:0071770">
    <property type="term" value="P:DIM/DIP cell wall layer assembly"/>
    <property type="evidence" value="ECO:0007669"/>
    <property type="project" value="TreeGrafter"/>
</dbReference>
<dbReference type="InterPro" id="IPR020841">
    <property type="entry name" value="PKS_Beta-ketoAc_synthase_dom"/>
</dbReference>
<proteinExistence type="predicted"/>
<dbReference type="SMART" id="SM00822">
    <property type="entry name" value="PKS_KR"/>
    <property type="match status" value="1"/>
</dbReference>
<feature type="active site" description="Proton acceptor; for dehydratase activity" evidence="12">
    <location>
        <position position="1095"/>
    </location>
</feature>
<dbReference type="InterPro" id="IPR020806">
    <property type="entry name" value="PKS_PP-bd"/>
</dbReference>
<keyword evidence="7" id="KW-0808">Transferase</keyword>
<feature type="region of interest" description="C-terminal hotdog fold" evidence="12">
    <location>
        <begin position="1202"/>
        <end position="1358"/>
    </location>
</feature>
<dbReference type="EMBL" id="HM584908">
    <property type="protein sequence ID" value="ADN68484.1"/>
    <property type="molecule type" value="Genomic_DNA"/>
</dbReference>
<keyword evidence="5" id="KW-0963">Cytoplasm</keyword>
<evidence type="ECO:0000256" key="1">
    <source>
        <dbReference type="ARBA" id="ARBA00001957"/>
    </source>
</evidence>
<dbReference type="FunFam" id="3.40.47.10:FF:000019">
    <property type="entry name" value="Polyketide synthase type I"/>
    <property type="match status" value="1"/>
</dbReference>
<comment type="pathway">
    <text evidence="3">Antibiotic biosynthesis.</text>
</comment>
<dbReference type="Gene3D" id="1.10.1200.10">
    <property type="entry name" value="ACP-like"/>
    <property type="match status" value="2"/>
</dbReference>
<dbReference type="InterPro" id="IPR020807">
    <property type="entry name" value="PKS_DH"/>
</dbReference>
<dbReference type="PROSITE" id="PS00012">
    <property type="entry name" value="PHOSPHOPANTETHEINE"/>
    <property type="match status" value="1"/>
</dbReference>
<feature type="domain" description="Ketosynthase family 3 (KS3)" evidence="15">
    <location>
        <begin position="432"/>
        <end position="866"/>
    </location>
</feature>
<accession>E5FNF2</accession>
<dbReference type="Pfam" id="PF00550">
    <property type="entry name" value="PP-binding"/>
    <property type="match status" value="2"/>
</dbReference>
<gene>
    <name evidence="17" type="primary">sorI</name>
</gene>
<comment type="cofactor">
    <cofactor evidence="1">
        <name>pantetheine 4'-phosphate</name>
        <dbReference type="ChEBI" id="CHEBI:47942"/>
    </cofactor>
</comment>
<evidence type="ECO:0000259" key="14">
    <source>
        <dbReference type="PROSITE" id="PS50075"/>
    </source>
</evidence>
<dbReference type="Gene3D" id="1.10.1240.100">
    <property type="match status" value="2"/>
</dbReference>
<feature type="domain" description="PKS/mFAS DH" evidence="16">
    <location>
        <begin position="1066"/>
        <end position="1358"/>
    </location>
</feature>
<evidence type="ECO:0000256" key="9">
    <source>
        <dbReference type="ARBA" id="ARBA00022857"/>
    </source>
</evidence>
<dbReference type="PANTHER" id="PTHR43775:SF37">
    <property type="entry name" value="SI:DKEY-61P9.11"/>
    <property type="match status" value="1"/>
</dbReference>
<feature type="compositionally biased region" description="Low complexity" evidence="13">
    <location>
        <begin position="1850"/>
        <end position="1863"/>
    </location>
</feature>
<dbReference type="Pfam" id="PF21089">
    <property type="entry name" value="PKS_DH_N"/>
    <property type="match status" value="2"/>
</dbReference>
<dbReference type="InterPro" id="IPR057326">
    <property type="entry name" value="KR_dom"/>
</dbReference>
<evidence type="ECO:0000256" key="6">
    <source>
        <dbReference type="ARBA" id="ARBA00022553"/>
    </source>
</evidence>
<evidence type="ECO:0000256" key="8">
    <source>
        <dbReference type="ARBA" id="ARBA00022737"/>
    </source>
</evidence>
<feature type="region of interest" description="C-terminal hotdog fold" evidence="12">
    <location>
        <begin position="128"/>
        <end position="277"/>
    </location>
</feature>
<dbReference type="InterPro" id="IPR042104">
    <property type="entry name" value="PKS_dehydratase_sf"/>
</dbReference>
<evidence type="ECO:0000256" key="11">
    <source>
        <dbReference type="ARBA" id="ARBA00054155"/>
    </source>
</evidence>
<dbReference type="CDD" id="cd00833">
    <property type="entry name" value="PKS"/>
    <property type="match status" value="2"/>
</dbReference>
<dbReference type="GO" id="GO:0005737">
    <property type="term" value="C:cytoplasm"/>
    <property type="evidence" value="ECO:0007669"/>
    <property type="project" value="UniProtKB-SubCell"/>
</dbReference>
<dbReference type="Pfam" id="PF02801">
    <property type="entry name" value="Ketoacyl-synt_C"/>
    <property type="match status" value="2"/>
</dbReference>
<dbReference type="FunFam" id="1.10.1200.10:FF:000019">
    <property type="entry name" value="Phenolpthiocerol synthesis type-I polyketide synthase PPSA"/>
    <property type="match status" value="1"/>
</dbReference>
<dbReference type="Pfam" id="PF22336">
    <property type="entry name" value="RhiE-like_linker"/>
    <property type="match status" value="1"/>
</dbReference>
<dbReference type="InterPro" id="IPR006162">
    <property type="entry name" value="Ppantetheine_attach_site"/>
</dbReference>
<sequence>MDSWLVDIENPLVRGHQVLGRYLLPGLAYIDLFFQAFRDRHEDPLRLDLRNVSIYHPLVVSEDAGVSLVIDCTETQPGVWKLVVEGSSRRRGASAGESKRYVTAEVHRAAPFVSDERVDLAAVARSAARVVSLDEVYAECRRRQLVHDEFMRAQGRLYVTDSAIYVDCGLSAAALESAEHVMFHPTLLDGSAVAAGGLASAWLADGPSAQLALPLFYESFRASALLQRRCIARVRRASARRAGELNYSTLEFFDEAGRKIAELKNLAGKIVRDPSSITEGARARPAPGASRAASATPAPPALGAGADALLEVEAFLRGVIAEKLRLPVAEIDRAAGYYEMGLDSAGLLDVVRAIEGHVGAPLSPTLLFEHGTIAELSAYLVASGVASGWSRWRANGEAAGHGHEAASEGLARAPLGEAPRGSAREETNAGDGEGIAIIGLSGRYPMASTIAEFWDNLRGARDCISEIPKGRWDQSRYFDPERGKPGKIYCGFGGFIDGVDEFDPLFFNISALEAQYMDPQERLFLQCAYETLEDAGYTRDMLKARGGDVGVFVGVMYEEYQLYGAQTHASQVPYALSGSGAAVANRVSYFFNLHGPSIAVDTMCSSSLTAIYLACQSLKSGSCAMAIAGGVNVSVHPNKYLLLSQGQFISSEGRCKSFGEGGDGYVPGEGVGAMLLKPLAVAIADEDHVYAVIKGASVNHGGKASGFTVPNPAAQAQVIAQALRDAKTDPRTISYVEAHGTGTSLGDPIEIAGLTRAFAQHTADTQYCAIGSVKSNIGHLESAAGISGVTKVVLQLRHRTLVPSLHAATLNPHIDFEKTPFRVQRGLEDWARPVVTRDGIRTEHPRVAGVSSFGAGGANAHVIIEELGAGDEPRPRLPVTRERPALIVLSAKTPDRLQERARRLLDHLANGTYGDADLADIAYTLQVGREALEHRLAFMAATLDEVREKLAIAADGSGASAKRGALYRGHAKSDADALSLFTADEELREAVAKWLQRGKYDKVLELWVKGLSLDWAKLYDGVRPRRISLPTYPFARERYWRPDAVDAASDPRRAIAAGTSRADVLHPLLHTNTSDFAEQRFTSTFTGHEFFFADHVVKGQRTLPGVAHLEMGRAALEIAGASGDGAAMSLTSVAWARPLIVGDAPAAVHIRLRPEGDDEFAYEIYGDRTDGEEVTYSQGRAVLGAPGERRVVDIESLRARAQRVTLSAARCYEIYQSLGFRYGPAHRSLRHVSAGVDDQGSAFVVARVALPEDVADTRGQYVLHPSVLDGALQASIGLLAAHQHDDAAGAARLALPFALERLTVLQACPTAVWVHVRTAADSGSNVQKIDLDLVDDDGTVCVELRGFSSRVYDPAAASPAGAEKPAAPSVEPFEVMTFEERWQPQPLGAESSSRCRTLVCVLPDASRAEAVRSALGKLDPALRTVVLTAAEQYVKQSGSRYDVVNQDAATYASALRDIASEHGTIDAVLCLRGVQDPSSVGRYGGLLALIQGLDQAGVTSTRLLFAGRYESAVARCHLDAWTTLSSSLKAVLPEARVSVMAWPCATGSARTGDWVGEWMPRVWAELVSSAAENVFYEGGERRVRRLRPTQRTSAASLLRRGGTYLITGGAGGLGLVFARHLCERHGANVVLTGRSELDAAMVERVRALEAAGGKAIYAQADVCDVERMRAVVARARDEFGRVDGVLHAAGVLGGDLMGKVSLRDFEKTLAPKIDGTLALDAALDGETPDFICYFSSMSAIVGDWGAGSYALGNRFQIAHAVHRSERARSRHDRTKVVALAWPVWAQSGMGMANADATDVYLEYTGQRALEPERGLELFEQLLSEPPTQQLVIYGAPSRWQRRLGLTESKAPAGAERASPAEAARAQESRPAERTSDATTLKAQTVRYLKQLVASTTELPAARIDADARLEAYGVDSVMSVRMTGELEKAFGSLSKTLLFEYQSLAALADYFLEHHRGALTAVLSSASQPAAAGRSETPNAVTPAAVVRNPARTSRWPLRPARSSRAEEAARPAAAALDIAIIGLSGRYARADDVHEFWENLKAGRDGITTIPPERWDHRSHAASMELPAEAVLDRGGFMSGLDSFDHEFFHFKDDEVDGLDPQEKLFLEAVWHLLEHAGYTSHHIKTRHHGDIGVYAGASAFVHAGFMTGMVAGRAAGFLHLSGPTVVVDSHSASSTTALHLACQALVNGDCELAIAGGVHVHSPQLFYAFARWQQGMEPERRGFSDAGGVIMSEGVGAALLKPLHAAVRDGDPIIAVIKGTALTSAGDMANLPPEPTRLADVIRKCLKKAGVDARTVGCAEAMAMGIPTGDYCEFAGFSKAFREQTKDSGFCAMGTVESNIGHSIAACGIAQLTKVALQIHHAQLVPTIKAEPLNPQIDLDDSPFYLQRSLSEWQTPAGHDGKRRGVFASRGRSGTLAAVVLEEPPADVRGQGSGGPPDGVERLVLLSAHTVKHLHRMAWNLRRHVAADPHLSLADLSYTTALRREPLRFRLAILASTKDELVSRLGEYLDARAPARPASALQGKVFFADALSGDSSIHSLLEPAEEKRLLETCLAERNWPKLAAFWIRGSDLRAIEGVDRAFGGRFIQIPLYPFREPGGATGAVVS</sequence>
<feature type="compositionally biased region" description="Basic and acidic residues" evidence="13">
    <location>
        <begin position="1864"/>
        <end position="1875"/>
    </location>
</feature>
<dbReference type="Pfam" id="PF08659">
    <property type="entry name" value="KR"/>
    <property type="match status" value="1"/>
</dbReference>
<evidence type="ECO:0000259" key="16">
    <source>
        <dbReference type="PROSITE" id="PS52019"/>
    </source>
</evidence>
<dbReference type="InterPro" id="IPR014031">
    <property type="entry name" value="Ketoacyl_synth_C"/>
</dbReference>
<dbReference type="Pfam" id="PF00109">
    <property type="entry name" value="ketoacyl-synt"/>
    <property type="match status" value="2"/>
</dbReference>
<feature type="active site" description="Proton acceptor; for dehydratase activity" evidence="12">
    <location>
        <position position="16"/>
    </location>
</feature>
<keyword evidence="6" id="KW-0597">Phosphoprotein</keyword>
<dbReference type="SMART" id="SM01294">
    <property type="entry name" value="PKS_PP_betabranch"/>
    <property type="match status" value="1"/>
</dbReference>
<dbReference type="PANTHER" id="PTHR43775">
    <property type="entry name" value="FATTY ACID SYNTHASE"/>
    <property type="match status" value="1"/>
</dbReference>
<dbReference type="InterPro" id="IPR049552">
    <property type="entry name" value="PKS_DH_N"/>
</dbReference>
<dbReference type="CDD" id="cd08953">
    <property type="entry name" value="KR_2_SDR_x"/>
    <property type="match status" value="1"/>
</dbReference>
<dbReference type="SMART" id="SM00825">
    <property type="entry name" value="PKS_KS"/>
    <property type="match status" value="2"/>
</dbReference>
<dbReference type="InterPro" id="IPR009081">
    <property type="entry name" value="PP-bd_ACP"/>
</dbReference>
<evidence type="ECO:0000256" key="7">
    <source>
        <dbReference type="ARBA" id="ARBA00022679"/>
    </source>
</evidence>
<dbReference type="SUPFAM" id="SSF47336">
    <property type="entry name" value="ACP-like"/>
    <property type="match status" value="2"/>
</dbReference>
<dbReference type="InterPro" id="IPR016039">
    <property type="entry name" value="Thiolase-like"/>
</dbReference>
<feature type="compositionally biased region" description="Low complexity" evidence="13">
    <location>
        <begin position="283"/>
        <end position="298"/>
    </location>
</feature>
<comment type="function">
    <text evidence="11">Involved in production of the polyketide antibiotic thailandamide.</text>
</comment>
<evidence type="ECO:0000256" key="3">
    <source>
        <dbReference type="ARBA" id="ARBA00004792"/>
    </source>
</evidence>